<name>A0ABQ8UAW4_9EUKA</name>
<dbReference type="Pfam" id="PF03638">
    <property type="entry name" value="TCR"/>
    <property type="match status" value="1"/>
</dbReference>
<evidence type="ECO:0000313" key="7">
    <source>
        <dbReference type="Proteomes" id="UP001141327"/>
    </source>
</evidence>
<accession>A0ABQ8UAW4</accession>
<reference evidence="6" key="1">
    <citation type="journal article" date="2022" name="bioRxiv">
        <title>Genomics of Preaxostyla Flagellates Illuminates Evolutionary Transitions and the Path Towards Mitochondrial Loss.</title>
        <authorList>
            <person name="Novak L.V.F."/>
            <person name="Treitli S.C."/>
            <person name="Pyrih J."/>
            <person name="Halakuc P."/>
            <person name="Pipaliya S.V."/>
            <person name="Vacek V."/>
            <person name="Brzon O."/>
            <person name="Soukal P."/>
            <person name="Eme L."/>
            <person name="Dacks J.B."/>
            <person name="Karnkowska A."/>
            <person name="Elias M."/>
            <person name="Hampl V."/>
        </authorList>
    </citation>
    <scope>NUCLEOTIDE SEQUENCE</scope>
    <source>
        <strain evidence="6">RCP-MX</strain>
    </source>
</reference>
<proteinExistence type="inferred from homology"/>
<evidence type="ECO:0000256" key="3">
    <source>
        <dbReference type="ARBA" id="ARBA00023242"/>
    </source>
</evidence>
<evidence type="ECO:0000256" key="2">
    <source>
        <dbReference type="ARBA" id="ARBA00007267"/>
    </source>
</evidence>
<feature type="compositionally biased region" description="Basic and acidic residues" evidence="4">
    <location>
        <begin position="653"/>
        <end position="662"/>
    </location>
</feature>
<keyword evidence="3" id="KW-0539">Nucleus</keyword>
<evidence type="ECO:0000313" key="6">
    <source>
        <dbReference type="EMBL" id="KAJ4456445.1"/>
    </source>
</evidence>
<keyword evidence="7" id="KW-1185">Reference proteome</keyword>
<dbReference type="EMBL" id="JAPMOS010000070">
    <property type="protein sequence ID" value="KAJ4456445.1"/>
    <property type="molecule type" value="Genomic_DNA"/>
</dbReference>
<comment type="similarity">
    <text evidence="2">Belongs to the lin-54 family.</text>
</comment>
<dbReference type="SMART" id="SM01114">
    <property type="entry name" value="CXC"/>
    <property type="match status" value="1"/>
</dbReference>
<comment type="subcellular location">
    <subcellularLocation>
        <location evidence="1">Nucleus</location>
    </subcellularLocation>
</comment>
<dbReference type="InterPro" id="IPR005172">
    <property type="entry name" value="CRC"/>
</dbReference>
<dbReference type="InterPro" id="IPR033467">
    <property type="entry name" value="Tesmin/TSO1-like_CXC"/>
</dbReference>
<feature type="region of interest" description="Disordered" evidence="4">
    <location>
        <begin position="621"/>
        <end position="662"/>
    </location>
</feature>
<evidence type="ECO:0000256" key="4">
    <source>
        <dbReference type="SAM" id="MobiDB-lite"/>
    </source>
</evidence>
<sequence>MARTGELLPKFVEDTLLGLLAQSDSCVHLRDSPPINSTLRDVTGKHMTTTGILLSPQIRDLFAFFSDLFAPITTPSGPAAIIGWTVFLRGPPYSGKSQALKILAAALQLKWPDQRVYYFREEPSLPRDFPENSIVIVDQVQPSHIRTIRTLIQGGVGLRLVASSSTGANYDPSSHSRQDNRVMADFNPDVGLTAFAYYLRLLGPPLAEPSVTSLYHYVGGSLFAAACLLGMQEPPASVSIQFPRKAHAPSDDIPLPGEIDSPTYPGAQRFVQFLLADMMAVLKQYSFRLLYLLYSMFIKGSSEIEVSHTQSVDLRWFMLDSDDTTLRIISPLHRYVMQYAYNKTRPGPLLPPDYGQLTEAEQGYTRERLVRDSPVQLTRQLCSVMPPFAPASLAQKEFLFQPGEDLDPHIRRVKERPALLIFRPCDPRHPRVDMIRVVLLEREAYLVGDQITVSKIGNHVDSLRWYLEEEWARLTGIVTSLYSGMGAEAAATATTTTPIPATPATAASVSVLAPPPMVVHQVFVFNSDQSCSRLTLPDDVSQAVDRLGVRVYCGLITSIIRENDNPTLVEIELNSTAELPKTCGCKKTRCKDNYCRCYKARRPCSSADGVGCTCLSCENPNGPRPVPEEGPRKPAAAPKDPTKDKEEEESSEGPEKMAQDDD</sequence>
<comment type="caution">
    <text evidence="6">The sequence shown here is derived from an EMBL/GenBank/DDBJ whole genome shotgun (WGS) entry which is preliminary data.</text>
</comment>
<evidence type="ECO:0000256" key="1">
    <source>
        <dbReference type="ARBA" id="ARBA00004123"/>
    </source>
</evidence>
<dbReference type="Proteomes" id="UP001141327">
    <property type="component" value="Unassembled WGS sequence"/>
</dbReference>
<gene>
    <name evidence="6" type="ORF">PAPYR_8345</name>
</gene>
<organism evidence="6 7">
    <name type="scientific">Paratrimastix pyriformis</name>
    <dbReference type="NCBI Taxonomy" id="342808"/>
    <lineage>
        <taxon>Eukaryota</taxon>
        <taxon>Metamonada</taxon>
        <taxon>Preaxostyla</taxon>
        <taxon>Paratrimastigidae</taxon>
        <taxon>Paratrimastix</taxon>
    </lineage>
</organism>
<evidence type="ECO:0000259" key="5">
    <source>
        <dbReference type="SMART" id="SM01114"/>
    </source>
</evidence>
<feature type="domain" description="Tesmin/TSO1-like CXC" evidence="5">
    <location>
        <begin position="578"/>
        <end position="623"/>
    </location>
</feature>
<protein>
    <recommendedName>
        <fullName evidence="5">Tesmin/TSO1-like CXC domain-containing protein</fullName>
    </recommendedName>
</protein>